<dbReference type="GO" id="GO:0008811">
    <property type="term" value="F:chloramphenicol O-acetyltransferase activity"/>
    <property type="evidence" value="ECO:0007669"/>
    <property type="project" value="InterPro"/>
</dbReference>
<reference evidence="1 2" key="1">
    <citation type="submission" date="2007-04" db="EMBL/GenBank/DDBJ databases">
        <authorList>
            <person name="Fulton L."/>
            <person name="Clifton S."/>
            <person name="Fulton B."/>
            <person name="Xu J."/>
            <person name="Minx P."/>
            <person name="Pepin K.H."/>
            <person name="Johnson M."/>
            <person name="Thiruvilangam P."/>
            <person name="Bhonagiri V."/>
            <person name="Nash W.E."/>
            <person name="Mardis E.R."/>
            <person name="Wilson R.K."/>
        </authorList>
    </citation>
    <scope>NUCLEOTIDE SEQUENCE [LARGE SCALE GENOMIC DNA]</scope>
    <source>
        <strain evidence="1 2">ATCC 29799</strain>
    </source>
</reference>
<evidence type="ECO:0000313" key="2">
    <source>
        <dbReference type="Proteomes" id="UP000003639"/>
    </source>
</evidence>
<dbReference type="AlphaFoldDB" id="A6P144"/>
<gene>
    <name evidence="1" type="ORF">BACCAP_04211</name>
</gene>
<protein>
    <submittedName>
        <fullName evidence="1">Uncharacterized protein</fullName>
    </submittedName>
</protein>
<accession>A6P144</accession>
<reference evidence="1 2" key="2">
    <citation type="submission" date="2007-06" db="EMBL/GenBank/DDBJ databases">
        <title>Draft genome sequence of Pseudoflavonifractor capillosus ATCC 29799.</title>
        <authorList>
            <person name="Sudarsanam P."/>
            <person name="Ley R."/>
            <person name="Guruge J."/>
            <person name="Turnbaugh P.J."/>
            <person name="Mahowald M."/>
            <person name="Liep D."/>
            <person name="Gordon J."/>
        </authorList>
    </citation>
    <scope>NUCLEOTIDE SEQUENCE [LARGE SCALE GENOMIC DNA]</scope>
    <source>
        <strain evidence="1 2">ATCC 29799</strain>
    </source>
</reference>
<dbReference type="Pfam" id="PF00302">
    <property type="entry name" value="CAT"/>
    <property type="match status" value="1"/>
</dbReference>
<comment type="caution">
    <text evidence="1">The sequence shown here is derived from an EMBL/GenBank/DDBJ whole genome shotgun (WGS) entry which is preliminary data.</text>
</comment>
<dbReference type="InterPro" id="IPR001707">
    <property type="entry name" value="Cmp_AcTrfase"/>
</dbReference>
<name>A6P144_9FIRM</name>
<dbReference type="Proteomes" id="UP000003639">
    <property type="component" value="Unassembled WGS sequence"/>
</dbReference>
<proteinExistence type="predicted"/>
<sequence length="41" mass="4801">VFRLSQSLGEFHQFDLNVANMDNFFAPVFTMGKYIRKATRC</sequence>
<feature type="non-terminal residue" evidence="1">
    <location>
        <position position="1"/>
    </location>
</feature>
<dbReference type="EMBL" id="AAXG02000047">
    <property type="protein sequence ID" value="EDM97736.1"/>
    <property type="molecule type" value="Genomic_DNA"/>
</dbReference>
<evidence type="ECO:0000313" key="1">
    <source>
        <dbReference type="EMBL" id="EDM97736.1"/>
    </source>
</evidence>
<organism evidence="1 2">
    <name type="scientific">Pseudoflavonifractor capillosus ATCC 29799</name>
    <dbReference type="NCBI Taxonomy" id="411467"/>
    <lineage>
        <taxon>Bacteria</taxon>
        <taxon>Bacillati</taxon>
        <taxon>Bacillota</taxon>
        <taxon>Clostridia</taxon>
        <taxon>Eubacteriales</taxon>
        <taxon>Oscillospiraceae</taxon>
        <taxon>Pseudoflavonifractor</taxon>
    </lineage>
</organism>
<keyword evidence="2" id="KW-1185">Reference proteome</keyword>